<dbReference type="SMR" id="A0A314LE26"/>
<accession>A0A314LE26</accession>
<keyword evidence="2" id="KW-1185">Reference proteome</keyword>
<evidence type="ECO:0000313" key="2">
    <source>
        <dbReference type="Proteomes" id="UP000187609"/>
    </source>
</evidence>
<protein>
    <submittedName>
        <fullName evidence="1">Guanine nucleotide-binding protein subunit beta</fullName>
    </submittedName>
</protein>
<reference evidence="1" key="1">
    <citation type="submission" date="2016-11" db="EMBL/GenBank/DDBJ databases">
        <title>The genome of Nicotiana attenuata.</title>
        <authorList>
            <person name="Xu S."/>
            <person name="Brockmoeller T."/>
            <person name="Gaquerel E."/>
            <person name="Navarro A."/>
            <person name="Kuhl H."/>
            <person name="Gase K."/>
            <person name="Ling Z."/>
            <person name="Zhou W."/>
            <person name="Kreitzer C."/>
            <person name="Stanke M."/>
            <person name="Tang H."/>
            <person name="Lyons E."/>
            <person name="Pandey P."/>
            <person name="Pandey S.P."/>
            <person name="Timmermann B."/>
            <person name="Baldwin I.T."/>
        </authorList>
    </citation>
    <scope>NUCLEOTIDE SEQUENCE [LARGE SCALE GENOMIC DNA]</scope>
    <source>
        <strain evidence="1">UT</strain>
    </source>
</reference>
<organism evidence="1 2">
    <name type="scientific">Nicotiana attenuata</name>
    <name type="common">Coyote tobacco</name>
    <dbReference type="NCBI Taxonomy" id="49451"/>
    <lineage>
        <taxon>Eukaryota</taxon>
        <taxon>Viridiplantae</taxon>
        <taxon>Streptophyta</taxon>
        <taxon>Embryophyta</taxon>
        <taxon>Tracheophyta</taxon>
        <taxon>Spermatophyta</taxon>
        <taxon>Magnoliopsida</taxon>
        <taxon>eudicotyledons</taxon>
        <taxon>Gunneridae</taxon>
        <taxon>Pentapetalae</taxon>
        <taxon>asterids</taxon>
        <taxon>lamiids</taxon>
        <taxon>Solanales</taxon>
        <taxon>Solanaceae</taxon>
        <taxon>Nicotianoideae</taxon>
        <taxon>Nicotianeae</taxon>
        <taxon>Nicotiana</taxon>
    </lineage>
</organism>
<dbReference type="Gramene" id="OIT39908">
    <property type="protein sequence ID" value="OIT39908"/>
    <property type="gene ID" value="A4A49_00408"/>
</dbReference>
<dbReference type="EMBL" id="MJEQ01000069">
    <property type="protein sequence ID" value="OIT39908.1"/>
    <property type="molecule type" value="Genomic_DNA"/>
</dbReference>
<name>A0A314LE26_NICAT</name>
<proteinExistence type="predicted"/>
<evidence type="ECO:0000313" key="1">
    <source>
        <dbReference type="EMBL" id="OIT39908.1"/>
    </source>
</evidence>
<dbReference type="STRING" id="49451.A0A314LE26"/>
<dbReference type="AlphaFoldDB" id="A0A314LE26"/>
<gene>
    <name evidence="1" type="primary">GBB</name>
    <name evidence="1" type="ORF">A4A49_00408</name>
</gene>
<comment type="caution">
    <text evidence="1">The sequence shown here is derived from an EMBL/GenBank/DDBJ whole genome shotgun (WGS) entry which is preliminary data.</text>
</comment>
<sequence>MVNMSVTELKKRHMAANQTVNTLRERLKQKRLHLLDADVAGYASSQGKTPVSFGPTDLVCCRILQGHTGKVDIFCPCASLPTH</sequence>
<dbReference type="Proteomes" id="UP000187609">
    <property type="component" value="Unassembled WGS sequence"/>
</dbReference>